<dbReference type="RefSeq" id="WP_322877131.1">
    <property type="nucleotide sequence ID" value="NZ_JAVMIP010000002.1"/>
</dbReference>
<keyword evidence="7" id="KW-1185">Reference proteome</keyword>
<name>A0AAE4JW73_9CYAN</name>
<keyword evidence="2 4" id="KW-0813">Transport</keyword>
<dbReference type="InterPro" id="IPR006127">
    <property type="entry name" value="ZnuA-like"/>
</dbReference>
<dbReference type="PROSITE" id="PS51257">
    <property type="entry name" value="PROKAR_LIPOPROTEIN"/>
    <property type="match status" value="1"/>
</dbReference>
<dbReference type="PRINTS" id="PR00691">
    <property type="entry name" value="ADHESINB"/>
</dbReference>
<comment type="caution">
    <text evidence="6">The sequence shown here is derived from an EMBL/GenBank/DDBJ whole genome shotgun (WGS) entry which is preliminary data.</text>
</comment>
<reference evidence="7" key="1">
    <citation type="submission" date="2023-07" db="EMBL/GenBank/DDBJ databases">
        <authorList>
            <person name="Luz R."/>
            <person name="Cordeiro R."/>
            <person name="Fonseca A."/>
            <person name="Goncalves V."/>
        </authorList>
    </citation>
    <scope>NUCLEOTIDE SEQUENCE [LARGE SCALE GENOMIC DNA]</scope>
    <source>
        <strain evidence="7">BACA0444</strain>
    </source>
</reference>
<dbReference type="Gene3D" id="3.40.50.1980">
    <property type="entry name" value="Nitrogenase molybdenum iron protein domain"/>
    <property type="match status" value="2"/>
</dbReference>
<feature type="compositionally biased region" description="Basic and acidic residues" evidence="5">
    <location>
        <begin position="142"/>
        <end position="155"/>
    </location>
</feature>
<proteinExistence type="inferred from homology"/>
<dbReference type="GO" id="GO:0007155">
    <property type="term" value="P:cell adhesion"/>
    <property type="evidence" value="ECO:0007669"/>
    <property type="project" value="InterPro"/>
</dbReference>
<protein>
    <submittedName>
        <fullName evidence="6">Zinc ABC transporter substrate-binding protein</fullName>
    </submittedName>
</protein>
<dbReference type="Pfam" id="PF01297">
    <property type="entry name" value="ZnuA"/>
    <property type="match status" value="1"/>
</dbReference>
<dbReference type="EMBL" id="JAVMIP010000002">
    <property type="protein sequence ID" value="MDS3859828.1"/>
    <property type="molecule type" value="Genomic_DNA"/>
</dbReference>
<dbReference type="InterPro" id="IPR050492">
    <property type="entry name" value="Bact_metal-bind_prot9"/>
</dbReference>
<keyword evidence="3" id="KW-0732">Signal</keyword>
<organism evidence="6 7">
    <name type="scientific">Pseudocalidococcus azoricus BACA0444</name>
    <dbReference type="NCBI Taxonomy" id="2918990"/>
    <lineage>
        <taxon>Bacteria</taxon>
        <taxon>Bacillati</taxon>
        <taxon>Cyanobacteriota</taxon>
        <taxon>Cyanophyceae</taxon>
        <taxon>Acaryochloridales</taxon>
        <taxon>Thermosynechococcaceae</taxon>
        <taxon>Pseudocalidococcus</taxon>
        <taxon>Pseudocalidococcus azoricus</taxon>
    </lineage>
</organism>
<dbReference type="InterPro" id="IPR006128">
    <property type="entry name" value="Lipoprotein_PsaA-like"/>
</dbReference>
<gene>
    <name evidence="6" type="ORF">RIF25_03305</name>
</gene>
<comment type="similarity">
    <text evidence="1 4">Belongs to the bacterial solute-binding protein 9 family.</text>
</comment>
<dbReference type="PRINTS" id="PR00690">
    <property type="entry name" value="ADHESNFAMILY"/>
</dbReference>
<dbReference type="Proteomes" id="UP001268256">
    <property type="component" value="Unassembled WGS sequence"/>
</dbReference>
<evidence type="ECO:0000256" key="1">
    <source>
        <dbReference type="ARBA" id="ARBA00011028"/>
    </source>
</evidence>
<evidence type="ECO:0000313" key="6">
    <source>
        <dbReference type="EMBL" id="MDS3859828.1"/>
    </source>
</evidence>
<evidence type="ECO:0000313" key="7">
    <source>
        <dbReference type="Proteomes" id="UP001268256"/>
    </source>
</evidence>
<evidence type="ECO:0000256" key="5">
    <source>
        <dbReference type="SAM" id="MobiDB-lite"/>
    </source>
</evidence>
<dbReference type="SUPFAM" id="SSF53807">
    <property type="entry name" value="Helical backbone' metal receptor"/>
    <property type="match status" value="1"/>
</dbReference>
<accession>A0AAE4JW73</accession>
<evidence type="ECO:0000256" key="3">
    <source>
        <dbReference type="ARBA" id="ARBA00022729"/>
    </source>
</evidence>
<evidence type="ECO:0000256" key="4">
    <source>
        <dbReference type="RuleBase" id="RU003512"/>
    </source>
</evidence>
<evidence type="ECO:0000256" key="2">
    <source>
        <dbReference type="ARBA" id="ARBA00022448"/>
    </source>
</evidence>
<feature type="region of interest" description="Disordered" evidence="5">
    <location>
        <begin position="140"/>
        <end position="166"/>
    </location>
</feature>
<dbReference type="PANTHER" id="PTHR42953">
    <property type="entry name" value="HIGH-AFFINITY ZINC UPTAKE SYSTEM PROTEIN ZNUA-RELATED"/>
    <property type="match status" value="1"/>
</dbReference>
<dbReference type="GO" id="GO:0046872">
    <property type="term" value="F:metal ion binding"/>
    <property type="evidence" value="ECO:0007669"/>
    <property type="project" value="InterPro"/>
</dbReference>
<dbReference type="PANTHER" id="PTHR42953:SF3">
    <property type="entry name" value="HIGH-AFFINITY ZINC UPTAKE SYSTEM PROTEIN ZNUA"/>
    <property type="match status" value="1"/>
</dbReference>
<dbReference type="InterPro" id="IPR006129">
    <property type="entry name" value="AdhesinB"/>
</dbReference>
<dbReference type="AlphaFoldDB" id="A0AAE4JW73"/>
<sequence>MIKSLSSQPHPSQQLSKLAPLLGMMAVIAGCQGEPPTANAPAEPKMKVITTFLPMTQFTKAVAGDRAEVIQLLPTNVGPHDYQARPEDVQRLTQANVLVKNGLEMESFLDNIIANAENPNLKVIDTSQGVKTITSASISGEADNHDHDHDHHDSEAGTTKSAEGHHHGEFNPHIWLDLKRAIVQVENIRNGLIAADPGGEVIYQANAAAFITQLQSLDREITTLLQPFQGKTFVVFHDVAPYFAQSYNLKATYLVDIPEDNPSPADVSRITKAVDGANLRAILTEPQANENTFAALAQDLNVQISIFDPMETGPETAVEPSYYLNTMRKNAQNLTIAFGGKVKSQQIHWLPGHLAILPAQVRQSQMVKVGF</sequence>
<dbReference type="GO" id="GO:0030001">
    <property type="term" value="P:metal ion transport"/>
    <property type="evidence" value="ECO:0007669"/>
    <property type="project" value="InterPro"/>
</dbReference>